<evidence type="ECO:0000256" key="1">
    <source>
        <dbReference type="SAM" id="MobiDB-lite"/>
    </source>
</evidence>
<comment type="caution">
    <text evidence="2">The sequence shown here is derived from an EMBL/GenBank/DDBJ whole genome shotgun (WGS) entry which is preliminary data.</text>
</comment>
<dbReference type="Proteomes" id="UP000789901">
    <property type="component" value="Unassembled WGS sequence"/>
</dbReference>
<organism evidence="2 3">
    <name type="scientific">Gigaspora margarita</name>
    <dbReference type="NCBI Taxonomy" id="4874"/>
    <lineage>
        <taxon>Eukaryota</taxon>
        <taxon>Fungi</taxon>
        <taxon>Fungi incertae sedis</taxon>
        <taxon>Mucoromycota</taxon>
        <taxon>Glomeromycotina</taxon>
        <taxon>Glomeromycetes</taxon>
        <taxon>Diversisporales</taxon>
        <taxon>Gigasporaceae</taxon>
        <taxon>Gigaspora</taxon>
    </lineage>
</organism>
<feature type="region of interest" description="Disordered" evidence="1">
    <location>
        <begin position="111"/>
        <end position="144"/>
    </location>
</feature>
<proteinExistence type="predicted"/>
<reference evidence="2 3" key="1">
    <citation type="submission" date="2021-06" db="EMBL/GenBank/DDBJ databases">
        <authorList>
            <person name="Kallberg Y."/>
            <person name="Tangrot J."/>
            <person name="Rosling A."/>
        </authorList>
    </citation>
    <scope>NUCLEOTIDE SEQUENCE [LARGE SCALE GENOMIC DNA]</scope>
    <source>
        <strain evidence="2 3">120-4 pot B 10/14</strain>
    </source>
</reference>
<feature type="compositionally biased region" description="Basic and acidic residues" evidence="1">
    <location>
        <begin position="116"/>
        <end position="133"/>
    </location>
</feature>
<name>A0ABN7WGS5_GIGMA</name>
<dbReference type="EMBL" id="CAJVQB010044484">
    <property type="protein sequence ID" value="CAG8831936.1"/>
    <property type="molecule type" value="Genomic_DNA"/>
</dbReference>
<feature type="non-terminal residue" evidence="2">
    <location>
        <position position="1"/>
    </location>
</feature>
<protein>
    <submittedName>
        <fullName evidence="2">5229_t:CDS:1</fullName>
    </submittedName>
</protein>
<evidence type="ECO:0000313" key="3">
    <source>
        <dbReference type="Proteomes" id="UP000789901"/>
    </source>
</evidence>
<sequence>DLIQGKCLGLYMDFIQEKWLGLFIGKCPDLVLVKEELETYKRPSTCPLKIALKYSVPWSQLQTTESNSNGDTKSYSRPIKRRKTLLFTHLLTNNKSLQELEGVEELAKSKAKNVKKKEAAAEKQAKYKLESAQRKQLPQRSRQT</sequence>
<evidence type="ECO:0000313" key="2">
    <source>
        <dbReference type="EMBL" id="CAG8831936.1"/>
    </source>
</evidence>
<gene>
    <name evidence="2" type="ORF">GMARGA_LOCUS30843</name>
</gene>
<keyword evidence="3" id="KW-1185">Reference proteome</keyword>
<feature type="compositionally biased region" description="Polar residues" evidence="1">
    <location>
        <begin position="134"/>
        <end position="144"/>
    </location>
</feature>
<accession>A0ABN7WGS5</accession>
<feature type="non-terminal residue" evidence="2">
    <location>
        <position position="144"/>
    </location>
</feature>